<dbReference type="EMBL" id="JABVCQ010000017">
    <property type="protein sequence ID" value="MBB1126327.1"/>
    <property type="molecule type" value="Genomic_DNA"/>
</dbReference>
<dbReference type="Pfam" id="PF02963">
    <property type="entry name" value="EcoRI"/>
    <property type="match status" value="1"/>
</dbReference>
<evidence type="ECO:0000313" key="2">
    <source>
        <dbReference type="Proteomes" id="UP000548632"/>
    </source>
</evidence>
<evidence type="ECO:0000313" key="1">
    <source>
        <dbReference type="EMBL" id="MBB1126327.1"/>
    </source>
</evidence>
<dbReference type="Proteomes" id="UP000548632">
    <property type="component" value="Unassembled WGS sequence"/>
</dbReference>
<accession>A0A839HH07</accession>
<dbReference type="Gene3D" id="3.40.580.10">
    <property type="entry name" value="Eco RI Endonuclease, subunit A"/>
    <property type="match status" value="1"/>
</dbReference>
<name>A0A839HH07_9GAMM</name>
<dbReference type="GO" id="GO:0000287">
    <property type="term" value="F:magnesium ion binding"/>
    <property type="evidence" value="ECO:0007669"/>
    <property type="project" value="InterPro"/>
</dbReference>
<keyword evidence="2" id="KW-1185">Reference proteome</keyword>
<dbReference type="InterPro" id="IPR011336">
    <property type="entry name" value="Restrct_endonuc_II_EcoRI/MunI"/>
</dbReference>
<gene>
    <name evidence="1" type="ORF">HUK38_08785</name>
</gene>
<proteinExistence type="predicted"/>
<reference evidence="1 2" key="1">
    <citation type="journal article" date="2020" name="Arch. Microbiol.">
        <title>The genome sequence of the giant phototrophic gammaproteobacterium Thiospirillum jenense gives insight into its physiological properties and phylogenetic relationships.</title>
        <authorList>
            <person name="Imhoff J.F."/>
            <person name="Meyer T.E."/>
            <person name="Kyndt J.A."/>
        </authorList>
    </citation>
    <scope>NUCLEOTIDE SEQUENCE [LARGE SCALE GENOMIC DNA]</scope>
    <source>
        <strain evidence="1 2">DSM 216</strain>
    </source>
</reference>
<dbReference type="AlphaFoldDB" id="A0A839HH07"/>
<dbReference type="InterPro" id="IPR004221">
    <property type="entry name" value="Restrct_endonuc_II_EcoRI"/>
</dbReference>
<organism evidence="1 2">
    <name type="scientific">Thiospirillum jenense</name>
    <dbReference type="NCBI Taxonomy" id="1653858"/>
    <lineage>
        <taxon>Bacteria</taxon>
        <taxon>Pseudomonadati</taxon>
        <taxon>Pseudomonadota</taxon>
        <taxon>Gammaproteobacteria</taxon>
        <taxon>Chromatiales</taxon>
        <taxon>Chromatiaceae</taxon>
        <taxon>Thiospirillum</taxon>
    </lineage>
</organism>
<protein>
    <recommendedName>
        <fullName evidence="3">Restriction endonuclease</fullName>
    </recommendedName>
</protein>
<dbReference type="GO" id="GO:0003677">
    <property type="term" value="F:DNA binding"/>
    <property type="evidence" value="ECO:0007669"/>
    <property type="project" value="InterPro"/>
</dbReference>
<dbReference type="GO" id="GO:0009036">
    <property type="term" value="F:type II site-specific deoxyribonuclease activity"/>
    <property type="evidence" value="ECO:0007669"/>
    <property type="project" value="InterPro"/>
</dbReference>
<sequence length="232" mass="26743">MAKKDELRNQREGTIINATSKRQEKELDKALVLVCERLLQKFPGIKLKHDKQWLLKNVVSALKEIFPEIDFYYYHDTSFMKPDGGILNICDKDDSKYPILIAEKKNQGTNDLRIAEGKGKQAKGNAIERLGKNVIGFRTALLQESIFPFVCFGDGCDFADDSSILDRVVTIAMFGRLNHQYLHNAAGSRFNRGSFYFRVQEWTASEMAEICYSISEKSVYYYYSKYDETSFF</sequence>
<comment type="caution">
    <text evidence="1">The sequence shown here is derived from an EMBL/GenBank/DDBJ whole genome shotgun (WGS) entry which is preliminary data.</text>
</comment>
<dbReference type="SUPFAM" id="SSF52980">
    <property type="entry name" value="Restriction endonuclease-like"/>
    <property type="match status" value="1"/>
</dbReference>
<dbReference type="RefSeq" id="WP_182583959.1">
    <property type="nucleotide sequence ID" value="NZ_JABVCQ010000017.1"/>
</dbReference>
<evidence type="ECO:0008006" key="3">
    <source>
        <dbReference type="Google" id="ProtNLM"/>
    </source>
</evidence>
<dbReference type="InterPro" id="IPR011335">
    <property type="entry name" value="Restrct_endonuc-II-like"/>
</dbReference>
<dbReference type="GO" id="GO:0009307">
    <property type="term" value="P:DNA restriction-modification system"/>
    <property type="evidence" value="ECO:0007669"/>
    <property type="project" value="InterPro"/>
</dbReference>